<evidence type="ECO:0000313" key="2">
    <source>
        <dbReference type="EMBL" id="ARZ70666.1"/>
    </source>
</evidence>
<name>A0A1Z2L8P7_9ACTN</name>
<accession>A0A1Z2L8P7</accession>
<gene>
    <name evidence="2" type="ORF">SMD11_5074</name>
</gene>
<dbReference type="KEGG" id="salj:SMD11_5074"/>
<feature type="region of interest" description="Disordered" evidence="1">
    <location>
        <begin position="1"/>
        <end position="31"/>
    </location>
</feature>
<dbReference type="Proteomes" id="UP000195755">
    <property type="component" value="Chromosome"/>
</dbReference>
<dbReference type="AlphaFoldDB" id="A0A1Z2L8P7"/>
<protein>
    <submittedName>
        <fullName evidence="2">Uncharacterized protein</fullName>
    </submittedName>
</protein>
<dbReference type="EMBL" id="CP021744">
    <property type="protein sequence ID" value="ARZ70666.1"/>
    <property type="molecule type" value="Genomic_DNA"/>
</dbReference>
<reference evidence="2 3" key="1">
    <citation type="submission" date="2017-06" db="EMBL/GenBank/DDBJ databases">
        <title>Streptomyces albireticuli Genome sequencing and assembly.</title>
        <authorList>
            <person name="Wang Y."/>
            <person name="Du B."/>
            <person name="Ding Y."/>
            <person name="Liu H."/>
            <person name="Hou Q."/>
            <person name="Liu K."/>
            <person name="Yao L."/>
            <person name="Wang C."/>
        </authorList>
    </citation>
    <scope>NUCLEOTIDE SEQUENCE [LARGE SCALE GENOMIC DNA]</scope>
    <source>
        <strain evidence="2 3">MDJK11</strain>
    </source>
</reference>
<organism evidence="2 3">
    <name type="scientific">Streptomyces albireticuli</name>
    <dbReference type="NCBI Taxonomy" id="1940"/>
    <lineage>
        <taxon>Bacteria</taxon>
        <taxon>Bacillati</taxon>
        <taxon>Actinomycetota</taxon>
        <taxon>Actinomycetes</taxon>
        <taxon>Kitasatosporales</taxon>
        <taxon>Streptomycetaceae</taxon>
        <taxon>Streptomyces</taxon>
    </lineage>
</organism>
<sequence length="31" mass="2990">METASTGPAGTRGPIGTPATAGGKHITEHDA</sequence>
<evidence type="ECO:0000256" key="1">
    <source>
        <dbReference type="SAM" id="MobiDB-lite"/>
    </source>
</evidence>
<proteinExistence type="predicted"/>
<evidence type="ECO:0000313" key="3">
    <source>
        <dbReference type="Proteomes" id="UP000195755"/>
    </source>
</evidence>